<reference evidence="2 3" key="1">
    <citation type="submission" date="2013-11" db="EMBL/GenBank/DDBJ databases">
        <title>Metagenomic analysis of a methanogenic consortium involved in long chain n-alkane degradation.</title>
        <authorList>
            <person name="Davidova I.A."/>
            <person name="Callaghan A.V."/>
            <person name="Wawrik B."/>
            <person name="Pruitt S."/>
            <person name="Marks C."/>
            <person name="Duncan K.E."/>
            <person name="Suflita J.M."/>
        </authorList>
    </citation>
    <scope>NUCLEOTIDE SEQUENCE [LARGE SCALE GENOMIC DNA]</scope>
    <source>
        <strain evidence="2 3">SPR</strain>
    </source>
</reference>
<comment type="caution">
    <text evidence="2">The sequence shown here is derived from an EMBL/GenBank/DDBJ whole genome shotgun (WGS) entry which is preliminary data.</text>
</comment>
<evidence type="ECO:0000313" key="3">
    <source>
        <dbReference type="Proteomes" id="UP000032233"/>
    </source>
</evidence>
<dbReference type="AlphaFoldDB" id="A0A0D2J794"/>
<dbReference type="EMBL" id="AZAC01000012">
    <property type="protein sequence ID" value="KIX14064.1"/>
    <property type="molecule type" value="Genomic_DNA"/>
</dbReference>
<feature type="region of interest" description="Disordered" evidence="1">
    <location>
        <begin position="13"/>
        <end position="70"/>
    </location>
</feature>
<accession>A0A0D2J794</accession>
<feature type="compositionally biased region" description="Basic and acidic residues" evidence="1">
    <location>
        <begin position="17"/>
        <end position="28"/>
    </location>
</feature>
<dbReference type="Proteomes" id="UP000032233">
    <property type="component" value="Unassembled WGS sequence"/>
</dbReference>
<proteinExistence type="predicted"/>
<sequence>MVEFPPYVRLVVNNAAKRVDGHDKDAPQRTKKQVKPSAPTEQASATGRETTAPGAAPVSSKSFKQPTDMVDLISNENRPALDSLPPTTEEAEEALARLKADLPAMGQAVGDLHSKLDRRVILTLLAPLVL</sequence>
<evidence type="ECO:0000313" key="2">
    <source>
        <dbReference type="EMBL" id="KIX14064.1"/>
    </source>
</evidence>
<dbReference type="InParanoid" id="A0A0D2J794"/>
<keyword evidence="3" id="KW-1185">Reference proteome</keyword>
<protein>
    <submittedName>
        <fullName evidence="2">Uncharacterized protein</fullName>
    </submittedName>
</protein>
<evidence type="ECO:0000256" key="1">
    <source>
        <dbReference type="SAM" id="MobiDB-lite"/>
    </source>
</evidence>
<gene>
    <name evidence="2" type="ORF">X474_10545</name>
</gene>
<name>A0A0D2J794_9BACT</name>
<organism evidence="2 3">
    <name type="scientific">Dethiosulfatarculus sandiegensis</name>
    <dbReference type="NCBI Taxonomy" id="1429043"/>
    <lineage>
        <taxon>Bacteria</taxon>
        <taxon>Pseudomonadati</taxon>
        <taxon>Thermodesulfobacteriota</taxon>
        <taxon>Desulfarculia</taxon>
        <taxon>Desulfarculales</taxon>
        <taxon>Desulfarculaceae</taxon>
        <taxon>Dethiosulfatarculus</taxon>
    </lineage>
</organism>
<dbReference type="RefSeq" id="WP_044348473.1">
    <property type="nucleotide sequence ID" value="NZ_AZAC01000012.1"/>
</dbReference>
<feature type="compositionally biased region" description="Polar residues" evidence="1">
    <location>
        <begin position="39"/>
        <end position="49"/>
    </location>
</feature>